<dbReference type="Pfam" id="PF05401">
    <property type="entry name" value="NodS"/>
    <property type="match status" value="1"/>
</dbReference>
<keyword evidence="2" id="KW-1185">Reference proteome</keyword>
<protein>
    <submittedName>
        <fullName evidence="1">Nodulation protein S (NodS)</fullName>
    </submittedName>
</protein>
<dbReference type="OrthoDB" id="116799at2"/>
<gene>
    <name evidence="1" type="ORF">SAMN05192542_104455</name>
</gene>
<evidence type="ECO:0000313" key="1">
    <source>
        <dbReference type="EMBL" id="SEL01208.1"/>
    </source>
</evidence>
<dbReference type="AlphaFoldDB" id="A0A1H7LR59"/>
<dbReference type="GO" id="GO:0009312">
    <property type="term" value="P:oligosaccharide biosynthetic process"/>
    <property type="evidence" value="ECO:0007669"/>
    <property type="project" value="InterPro"/>
</dbReference>
<dbReference type="Proteomes" id="UP000199120">
    <property type="component" value="Unassembled WGS sequence"/>
</dbReference>
<proteinExistence type="predicted"/>
<organism evidence="1 2">
    <name type="scientific">Paraburkholderia caballeronis</name>
    <dbReference type="NCBI Taxonomy" id="416943"/>
    <lineage>
        <taxon>Bacteria</taxon>
        <taxon>Pseudomonadati</taxon>
        <taxon>Pseudomonadota</taxon>
        <taxon>Betaproteobacteria</taxon>
        <taxon>Burkholderiales</taxon>
        <taxon>Burkholderiaceae</taxon>
        <taxon>Paraburkholderia</taxon>
    </lineage>
</organism>
<dbReference type="STRING" id="416943.SAMN05445871_3722"/>
<dbReference type="RefSeq" id="WP_090547646.1">
    <property type="nucleotide sequence ID" value="NZ_FNSR01000002.1"/>
</dbReference>
<evidence type="ECO:0000313" key="2">
    <source>
        <dbReference type="Proteomes" id="UP000199120"/>
    </source>
</evidence>
<dbReference type="SUPFAM" id="SSF53335">
    <property type="entry name" value="S-adenosyl-L-methionine-dependent methyltransferases"/>
    <property type="match status" value="1"/>
</dbReference>
<dbReference type="Gene3D" id="3.40.50.150">
    <property type="entry name" value="Vaccinia Virus protein VP39"/>
    <property type="match status" value="1"/>
</dbReference>
<dbReference type="InterPro" id="IPR008715">
    <property type="entry name" value="SAM-MeTfrase_NodS-like"/>
</dbReference>
<dbReference type="GO" id="GO:0008757">
    <property type="term" value="F:S-adenosylmethionine-dependent methyltransferase activity"/>
    <property type="evidence" value="ECO:0007669"/>
    <property type="project" value="InterPro"/>
</dbReference>
<dbReference type="InterPro" id="IPR029063">
    <property type="entry name" value="SAM-dependent_MTases_sf"/>
</dbReference>
<reference evidence="2" key="1">
    <citation type="submission" date="2016-10" db="EMBL/GenBank/DDBJ databases">
        <authorList>
            <person name="Varghese N."/>
            <person name="Submissions S."/>
        </authorList>
    </citation>
    <scope>NUCLEOTIDE SEQUENCE [LARGE SCALE GENOMIC DNA]</scope>
    <source>
        <strain evidence="2">LMG 26416</strain>
    </source>
</reference>
<sequence>MVSLTTAARARYFDAKFAADDDPWRYRDSWYERRKRDLVLAALPHARYRSAFEPGCANGELSAHLAPRCERLLSADFAPTALALAQRRVARFAHVSVERRAMPDDWPAGRFDLIVISEFAYYLSREQCATLADLGCASLEAGGTLLCCHWRHGGEAWMLDPADVHARFDARDALHRHTRIEDRDFLLDVWTRETDTPPLPPPEHDA</sequence>
<accession>A0A1H7LR59</accession>
<name>A0A1H7LR59_9BURK</name>
<dbReference type="EMBL" id="FOAJ01000004">
    <property type="protein sequence ID" value="SEL01208.1"/>
    <property type="molecule type" value="Genomic_DNA"/>
</dbReference>